<keyword evidence="1" id="KW-0812">Transmembrane</keyword>
<keyword evidence="1" id="KW-1133">Transmembrane helix</keyword>
<name>A0A837DEM0_9PSEU</name>
<comment type="caution">
    <text evidence="2">The sequence shown here is derived from an EMBL/GenBank/DDBJ whole genome shotgun (WGS) entry which is preliminary data.</text>
</comment>
<dbReference type="EMBL" id="JRZE01000003">
    <property type="protein sequence ID" value="KHF44286.1"/>
    <property type="molecule type" value="Genomic_DNA"/>
</dbReference>
<evidence type="ECO:0000256" key="1">
    <source>
        <dbReference type="SAM" id="Phobius"/>
    </source>
</evidence>
<reference evidence="2 3" key="1">
    <citation type="submission" date="2014-10" db="EMBL/GenBank/DDBJ databases">
        <title>Genome sequence of Micropolyspora internatus JCM3315.</title>
        <authorList>
            <person name="Shin S.-K."/>
            <person name="Yi H."/>
        </authorList>
    </citation>
    <scope>NUCLEOTIDE SEQUENCE [LARGE SCALE GENOMIC DNA]</scope>
    <source>
        <strain evidence="2 3">JCM 3315</strain>
    </source>
</reference>
<protein>
    <recommendedName>
        <fullName evidence="4">DUF4878 domain-containing protein</fullName>
    </recommendedName>
</protein>
<dbReference type="Proteomes" id="UP000030848">
    <property type="component" value="Unassembled WGS sequence"/>
</dbReference>
<organism evidence="2 3">
    <name type="scientific">Saccharomonospora viridis</name>
    <dbReference type="NCBI Taxonomy" id="1852"/>
    <lineage>
        <taxon>Bacteria</taxon>
        <taxon>Bacillati</taxon>
        <taxon>Actinomycetota</taxon>
        <taxon>Actinomycetes</taxon>
        <taxon>Pseudonocardiales</taxon>
        <taxon>Pseudonocardiaceae</taxon>
        <taxon>Saccharomonospora</taxon>
    </lineage>
</organism>
<evidence type="ECO:0000313" key="3">
    <source>
        <dbReference type="Proteomes" id="UP000030848"/>
    </source>
</evidence>
<dbReference type="AlphaFoldDB" id="A0A837DEM0"/>
<keyword evidence="1" id="KW-0472">Membrane</keyword>
<gene>
    <name evidence="2" type="ORF">MINT15_11680</name>
</gene>
<proteinExistence type="predicted"/>
<feature type="transmembrane region" description="Helical" evidence="1">
    <location>
        <begin position="141"/>
        <end position="164"/>
    </location>
</feature>
<sequence>MDPLTLAGRAVSFLVGYLTQVASGVVQRTQHSAAETLYDLIAARLRGTPAGQQILGNLETNPEDDQAAHDAKQILATEAQHDQTFATELSRAMHNVWHTLGGVSESTVEQVNITTSGATMRKSVIAAGNVDQSRRQTKISFGGLGIIAAIVLLGGTGSVIAVSLGSDDVGPIGADPGEAGARETAETFVDAVGSNDTELLCDLLMPETVDMLEISARRPCSEVFTYLMEEVPYEARQKTQQAEVLSLDMQPQHRALAVVGIPGSEEDPYELHLRYKDDRWRVDADRYKTLQFGTW</sequence>
<evidence type="ECO:0008006" key="4">
    <source>
        <dbReference type="Google" id="ProtNLM"/>
    </source>
</evidence>
<evidence type="ECO:0000313" key="2">
    <source>
        <dbReference type="EMBL" id="KHF44286.1"/>
    </source>
</evidence>
<dbReference type="OrthoDB" id="3553984at2"/>
<accession>A0A837DEM0</accession>